<sequence>MQESYRSLFVEEDIIFSSLPLQETKSVSVQWDRQSRNWVDKKTSGISLSGEMDVKKDGDRHGKSSKQTETPVSLLLHGSDLPPDCRFIN</sequence>
<keyword evidence="3" id="KW-1185">Reference proteome</keyword>
<evidence type="ECO:0000313" key="2">
    <source>
        <dbReference type="EMBL" id="KAG6524871.1"/>
    </source>
</evidence>
<dbReference type="AlphaFoldDB" id="A0A8J5HC73"/>
<dbReference type="EMBL" id="JACMSC010000004">
    <property type="protein sequence ID" value="KAG6524871.1"/>
    <property type="molecule type" value="Genomic_DNA"/>
</dbReference>
<comment type="caution">
    <text evidence="2">The sequence shown here is derived from an EMBL/GenBank/DDBJ whole genome shotgun (WGS) entry which is preliminary data.</text>
</comment>
<reference evidence="2 3" key="1">
    <citation type="submission" date="2020-08" db="EMBL/GenBank/DDBJ databases">
        <title>Plant Genome Project.</title>
        <authorList>
            <person name="Zhang R.-G."/>
        </authorList>
    </citation>
    <scope>NUCLEOTIDE SEQUENCE [LARGE SCALE GENOMIC DNA]</scope>
    <source>
        <tissue evidence="2">Rhizome</tissue>
    </source>
</reference>
<protein>
    <submittedName>
        <fullName evidence="2">Uncharacterized protein</fullName>
    </submittedName>
</protein>
<evidence type="ECO:0000256" key="1">
    <source>
        <dbReference type="SAM" id="MobiDB-lite"/>
    </source>
</evidence>
<feature type="region of interest" description="Disordered" evidence="1">
    <location>
        <begin position="49"/>
        <end position="77"/>
    </location>
</feature>
<gene>
    <name evidence="2" type="ORF">ZIOFF_014815</name>
</gene>
<feature type="compositionally biased region" description="Basic and acidic residues" evidence="1">
    <location>
        <begin position="52"/>
        <end position="62"/>
    </location>
</feature>
<name>A0A8J5HC73_ZINOF</name>
<dbReference type="Proteomes" id="UP000734854">
    <property type="component" value="Unassembled WGS sequence"/>
</dbReference>
<accession>A0A8J5HC73</accession>
<organism evidence="2 3">
    <name type="scientific">Zingiber officinale</name>
    <name type="common">Ginger</name>
    <name type="synonym">Amomum zingiber</name>
    <dbReference type="NCBI Taxonomy" id="94328"/>
    <lineage>
        <taxon>Eukaryota</taxon>
        <taxon>Viridiplantae</taxon>
        <taxon>Streptophyta</taxon>
        <taxon>Embryophyta</taxon>
        <taxon>Tracheophyta</taxon>
        <taxon>Spermatophyta</taxon>
        <taxon>Magnoliopsida</taxon>
        <taxon>Liliopsida</taxon>
        <taxon>Zingiberales</taxon>
        <taxon>Zingiberaceae</taxon>
        <taxon>Zingiber</taxon>
    </lineage>
</organism>
<proteinExistence type="predicted"/>
<evidence type="ECO:0000313" key="3">
    <source>
        <dbReference type="Proteomes" id="UP000734854"/>
    </source>
</evidence>